<proteinExistence type="predicted"/>
<reference evidence="1" key="1">
    <citation type="submission" date="2018-07" db="EMBL/GenBank/DDBJ databases">
        <authorList>
            <consortium name="PulseNet: The National Subtyping Network for Foodborne Disease Surveillance"/>
            <person name="Tarr C.L."/>
            <person name="Trees E."/>
            <person name="Katz L.S."/>
            <person name="Carleton-Romer H.A."/>
            <person name="Stroika S."/>
            <person name="Kucerova Z."/>
            <person name="Roache K.F."/>
            <person name="Sabol A.L."/>
            <person name="Besser J."/>
            <person name="Gerner-Smidt P."/>
        </authorList>
    </citation>
    <scope>NUCLEOTIDE SEQUENCE [LARGE SCALE GENOMIC DNA]</scope>
    <source>
        <strain evidence="1">PNUSAS018503</strain>
    </source>
</reference>
<comment type="caution">
    <text evidence="1">The sequence shown here is derived from an EMBL/GenBank/DDBJ whole genome shotgun (WGS) entry which is preliminary data.</text>
</comment>
<gene>
    <name evidence="1" type="ORF">CG587_17830</name>
</gene>
<dbReference type="Proteomes" id="UP000839904">
    <property type="component" value="Unassembled WGS sequence"/>
</dbReference>
<evidence type="ECO:0008006" key="2">
    <source>
        <dbReference type="Google" id="ProtNLM"/>
    </source>
</evidence>
<protein>
    <recommendedName>
        <fullName evidence="2">WbqC family protein</fullName>
    </recommendedName>
</protein>
<accession>A0A603L0T7</accession>
<dbReference type="EMBL" id="AAKOJA010000009">
    <property type="protein sequence ID" value="ECT9426354.1"/>
    <property type="molecule type" value="Genomic_DNA"/>
</dbReference>
<sequence length="235" mass="26814">MKLAIMQPYLFPYIGYYQLMSSVDKFIIYDDVSYIKNGWINRNRILVNGKSHYITIPVTGGNCNNKINVVKIDKTKKKAINKIITTIEQAYKKSIFFDEVFPVVHDVLSNEYDLISDLATSSLLSIKNKLNIKAEVVLTSNNYKNDDLTAQERVIDINVKEKASTYINAEGGRLLYDKQTFKLNGVNLKFIHPNLLPYKQLCDGDFVPALSIIDVAMNNGWNTTKQLVNSFELKD</sequence>
<evidence type="ECO:0000313" key="1">
    <source>
        <dbReference type="EMBL" id="ECT9426354.1"/>
    </source>
</evidence>
<organism evidence="1">
    <name type="scientific">Salmonella enterica</name>
    <name type="common">Salmonella choleraesuis</name>
    <dbReference type="NCBI Taxonomy" id="28901"/>
    <lineage>
        <taxon>Bacteria</taxon>
        <taxon>Pseudomonadati</taxon>
        <taxon>Pseudomonadota</taxon>
        <taxon>Gammaproteobacteria</taxon>
        <taxon>Enterobacterales</taxon>
        <taxon>Enterobacteriaceae</taxon>
        <taxon>Salmonella</taxon>
    </lineage>
</organism>
<dbReference type="Pfam" id="PF08889">
    <property type="entry name" value="WbqC"/>
    <property type="match status" value="1"/>
</dbReference>
<name>A0A603L0T7_SALER</name>
<dbReference type="InterPro" id="IPR014985">
    <property type="entry name" value="WbqC"/>
</dbReference>
<dbReference type="AlphaFoldDB" id="A0A603L0T7"/>